<organism evidence="1 2">
    <name type="scientific">Aphis glycines</name>
    <name type="common">Soybean aphid</name>
    <dbReference type="NCBI Taxonomy" id="307491"/>
    <lineage>
        <taxon>Eukaryota</taxon>
        <taxon>Metazoa</taxon>
        <taxon>Ecdysozoa</taxon>
        <taxon>Arthropoda</taxon>
        <taxon>Hexapoda</taxon>
        <taxon>Insecta</taxon>
        <taxon>Pterygota</taxon>
        <taxon>Neoptera</taxon>
        <taxon>Paraneoptera</taxon>
        <taxon>Hemiptera</taxon>
        <taxon>Sternorrhyncha</taxon>
        <taxon>Aphidomorpha</taxon>
        <taxon>Aphidoidea</taxon>
        <taxon>Aphididae</taxon>
        <taxon>Aphidini</taxon>
        <taxon>Aphis</taxon>
        <taxon>Aphis</taxon>
    </lineage>
</organism>
<dbReference type="Proteomes" id="UP000475862">
    <property type="component" value="Unassembled WGS sequence"/>
</dbReference>
<dbReference type="AlphaFoldDB" id="A0A6G0TFY7"/>
<gene>
    <name evidence="1" type="ORF">AGLY_010110</name>
</gene>
<evidence type="ECO:0000313" key="2">
    <source>
        <dbReference type="Proteomes" id="UP000475862"/>
    </source>
</evidence>
<keyword evidence="2" id="KW-1185">Reference proteome</keyword>
<evidence type="ECO:0000313" key="1">
    <source>
        <dbReference type="EMBL" id="KAE9531908.1"/>
    </source>
</evidence>
<proteinExistence type="predicted"/>
<dbReference type="PANTHER" id="PTHR46880">
    <property type="entry name" value="RAS-ASSOCIATING DOMAIN-CONTAINING PROTEIN"/>
    <property type="match status" value="1"/>
</dbReference>
<dbReference type="PANTHER" id="PTHR46880:SF8">
    <property type="entry name" value="E3 SUMO-PROTEIN LIGASE KIAA1586"/>
    <property type="match status" value="1"/>
</dbReference>
<name>A0A6G0TFY7_APHGL</name>
<dbReference type="OrthoDB" id="6618088at2759"/>
<protein>
    <submittedName>
        <fullName evidence="1">Uncharacterized protein</fullName>
    </submittedName>
</protein>
<sequence length="307" mass="35124">MQLKMVFPKLIVWHCSNPFGLAVGDVINEVSCINHFKIFMDKLYALYHQSPKNSNELRKIASLLEIQILIRILSVRWVASSKRIVNAVLNSYSAFCKHFSLASMDSTRDSNEKIKYNELGNSMATDPEPKLTKAMVEINYKLFKNVMLHNGKVIQINTAQFYRSLANNLKTRMMTSSSSNVKTLNPKSWPRSNDDEIESIRYGDSNIQNLCQQFRLNEYDIIESFRIFKIDLGQGVVPNNLKPLFKAIATIPISTKTTAALLFINCVGPPLSEFNPQKYVKSWLLKGRHPADDTDSRKREKKIKKIS</sequence>
<reference evidence="1 2" key="1">
    <citation type="submission" date="2019-08" db="EMBL/GenBank/DDBJ databases">
        <title>The genome of the soybean aphid Biotype 1, its phylome, world population structure and adaptation to the North American continent.</title>
        <authorList>
            <person name="Giordano R."/>
            <person name="Donthu R.K."/>
            <person name="Hernandez A.G."/>
            <person name="Wright C.L."/>
            <person name="Zimin A.V."/>
        </authorList>
    </citation>
    <scope>NUCLEOTIDE SEQUENCE [LARGE SCALE GENOMIC DNA]</scope>
    <source>
        <tissue evidence="1">Whole aphids</tissue>
    </source>
</reference>
<accession>A0A6G0TFY7</accession>
<dbReference type="EMBL" id="VYZN01000040">
    <property type="protein sequence ID" value="KAE9531908.1"/>
    <property type="molecule type" value="Genomic_DNA"/>
</dbReference>
<comment type="caution">
    <text evidence="1">The sequence shown here is derived from an EMBL/GenBank/DDBJ whole genome shotgun (WGS) entry which is preliminary data.</text>
</comment>